<protein>
    <submittedName>
        <fullName evidence="1">LOX10</fullName>
    </submittedName>
</protein>
<proteinExistence type="predicted"/>
<dbReference type="EMBL" id="GBRH01190193">
    <property type="protein sequence ID" value="JAE07703.1"/>
    <property type="molecule type" value="Transcribed_RNA"/>
</dbReference>
<sequence>MASGISVPRSVRKKMVREP</sequence>
<accession>A0A0A9FHG9</accession>
<reference evidence="1" key="2">
    <citation type="journal article" date="2015" name="Data Brief">
        <title>Shoot transcriptome of the giant reed, Arundo donax.</title>
        <authorList>
            <person name="Barrero R.A."/>
            <person name="Guerrero F.D."/>
            <person name="Moolhuijzen P."/>
            <person name="Goolsby J.A."/>
            <person name="Tidwell J."/>
            <person name="Bellgard S.E."/>
            <person name="Bellgard M.I."/>
        </authorList>
    </citation>
    <scope>NUCLEOTIDE SEQUENCE</scope>
    <source>
        <tissue evidence="1">Shoot tissue taken approximately 20 cm above the soil surface</tissue>
    </source>
</reference>
<evidence type="ECO:0000313" key="1">
    <source>
        <dbReference type="EMBL" id="JAE07703.1"/>
    </source>
</evidence>
<name>A0A0A9FHG9_ARUDO</name>
<organism evidence="1">
    <name type="scientific">Arundo donax</name>
    <name type="common">Giant reed</name>
    <name type="synonym">Donax arundinaceus</name>
    <dbReference type="NCBI Taxonomy" id="35708"/>
    <lineage>
        <taxon>Eukaryota</taxon>
        <taxon>Viridiplantae</taxon>
        <taxon>Streptophyta</taxon>
        <taxon>Embryophyta</taxon>
        <taxon>Tracheophyta</taxon>
        <taxon>Spermatophyta</taxon>
        <taxon>Magnoliopsida</taxon>
        <taxon>Liliopsida</taxon>
        <taxon>Poales</taxon>
        <taxon>Poaceae</taxon>
        <taxon>PACMAD clade</taxon>
        <taxon>Arundinoideae</taxon>
        <taxon>Arundineae</taxon>
        <taxon>Arundo</taxon>
    </lineage>
</organism>
<dbReference type="AlphaFoldDB" id="A0A0A9FHG9"/>
<reference evidence="1" key="1">
    <citation type="submission" date="2014-09" db="EMBL/GenBank/DDBJ databases">
        <authorList>
            <person name="Magalhaes I.L.F."/>
            <person name="Oliveira U."/>
            <person name="Santos F.R."/>
            <person name="Vidigal T.H.D.A."/>
            <person name="Brescovit A.D."/>
            <person name="Santos A.J."/>
        </authorList>
    </citation>
    <scope>NUCLEOTIDE SEQUENCE</scope>
    <source>
        <tissue evidence="1">Shoot tissue taken approximately 20 cm above the soil surface</tissue>
    </source>
</reference>